<proteinExistence type="predicted"/>
<feature type="coiled-coil region" evidence="1">
    <location>
        <begin position="26"/>
        <end position="60"/>
    </location>
</feature>
<gene>
    <name evidence="2" type="ORF">NE686_11230</name>
</gene>
<organism evidence="2 3">
    <name type="scientific">Tissierella carlieri</name>
    <dbReference type="NCBI Taxonomy" id="689904"/>
    <lineage>
        <taxon>Bacteria</taxon>
        <taxon>Bacillati</taxon>
        <taxon>Bacillota</taxon>
        <taxon>Tissierellia</taxon>
        <taxon>Tissierellales</taxon>
        <taxon>Tissierellaceae</taxon>
        <taxon>Tissierella</taxon>
    </lineage>
</organism>
<evidence type="ECO:0000313" key="2">
    <source>
        <dbReference type="EMBL" id="MCQ4923664.1"/>
    </source>
</evidence>
<evidence type="ECO:0000313" key="3">
    <source>
        <dbReference type="Proteomes" id="UP001524478"/>
    </source>
</evidence>
<evidence type="ECO:0000256" key="1">
    <source>
        <dbReference type="SAM" id="Coils"/>
    </source>
</evidence>
<name>A0ABT1SAZ5_9FIRM</name>
<evidence type="ECO:0008006" key="4">
    <source>
        <dbReference type="Google" id="ProtNLM"/>
    </source>
</evidence>
<comment type="caution">
    <text evidence="2">The sequence shown here is derived from an EMBL/GenBank/DDBJ whole genome shotgun (WGS) entry which is preliminary data.</text>
</comment>
<dbReference type="RefSeq" id="WP_256311577.1">
    <property type="nucleotide sequence ID" value="NZ_JANGAC010000007.1"/>
</dbReference>
<reference evidence="2 3" key="1">
    <citation type="submission" date="2022-06" db="EMBL/GenBank/DDBJ databases">
        <title>Isolation of gut microbiota from human fecal samples.</title>
        <authorList>
            <person name="Pamer E.G."/>
            <person name="Barat B."/>
            <person name="Waligurski E."/>
            <person name="Medina S."/>
            <person name="Paddock L."/>
            <person name="Mostad J."/>
        </authorList>
    </citation>
    <scope>NUCLEOTIDE SEQUENCE [LARGE SCALE GENOMIC DNA]</scope>
    <source>
        <strain evidence="2 3">DFI.7.95</strain>
    </source>
</reference>
<keyword evidence="3" id="KW-1185">Reference proteome</keyword>
<protein>
    <recommendedName>
        <fullName evidence="4">Lipoprotein</fullName>
    </recommendedName>
</protein>
<dbReference type="Proteomes" id="UP001524478">
    <property type="component" value="Unassembled WGS sequence"/>
</dbReference>
<dbReference type="PROSITE" id="PS51257">
    <property type="entry name" value="PROKAR_LIPOPROTEIN"/>
    <property type="match status" value="1"/>
</dbReference>
<keyword evidence="1" id="KW-0175">Coiled coil</keyword>
<accession>A0ABT1SAZ5</accession>
<dbReference type="EMBL" id="JANGAC010000007">
    <property type="protein sequence ID" value="MCQ4923664.1"/>
    <property type="molecule type" value="Genomic_DNA"/>
</dbReference>
<sequence>MKNRILLIILGITIVLIGCTPKNSVNMDLEEKIKEKDTKISELEDKINELESQLNNVNQPMSNNNLLSIVVDVMDSIKNKDMDRLSSYVHPTKGLTFSPYGHIDTESSQVVFTVEEVKNLKEDNKAYLWGHYDGSGEPIKLNFNDYYKRFVYDKDFANPQIIGNDISIGEGNTVDNIKDVYPNSHFVEFYFKGFDPQYAGIDWRSLKLVFEEENGKMYLVAIVHGEWTI</sequence>